<dbReference type="Pfam" id="PF13419">
    <property type="entry name" value="HAD_2"/>
    <property type="match status" value="1"/>
</dbReference>
<protein>
    <submittedName>
        <fullName evidence="1">Phosphatase/phosphohexomutase</fullName>
    </submittedName>
</protein>
<dbReference type="PANTHER" id="PTHR43481">
    <property type="entry name" value="FRUCTOSE-1-PHOSPHATE PHOSPHATASE"/>
    <property type="match status" value="1"/>
</dbReference>
<dbReference type="SUPFAM" id="SSF56784">
    <property type="entry name" value="HAD-like"/>
    <property type="match status" value="1"/>
</dbReference>
<dbReference type="Proteomes" id="UP000243438">
    <property type="component" value="Unassembled WGS sequence"/>
</dbReference>
<dbReference type="PANTHER" id="PTHR43481:SF4">
    <property type="entry name" value="GLYCEROL-1-PHOSPHATE PHOSPHOHYDROLASE 1-RELATED"/>
    <property type="match status" value="1"/>
</dbReference>
<proteinExistence type="predicted"/>
<evidence type="ECO:0000313" key="1">
    <source>
        <dbReference type="EMBL" id="EXG77827.1"/>
    </source>
</evidence>
<accession>A0ABP3BER0</accession>
<dbReference type="SFLD" id="SFLDG01135">
    <property type="entry name" value="C1.5.6:_HAD__Beta-PGM__Phospha"/>
    <property type="match status" value="1"/>
</dbReference>
<comment type="caution">
    <text evidence="1">The sequence shown here is derived from an EMBL/GenBank/DDBJ whole genome shotgun (WGS) entry which is preliminary data.</text>
</comment>
<name>A0ABP3BER0_9BACT</name>
<dbReference type="InterPro" id="IPR051806">
    <property type="entry name" value="HAD-like_SPP"/>
</dbReference>
<dbReference type="InterPro" id="IPR036412">
    <property type="entry name" value="HAD-like_sf"/>
</dbReference>
<dbReference type="InterPro" id="IPR023198">
    <property type="entry name" value="PGP-like_dom2"/>
</dbReference>
<reference evidence="1" key="1">
    <citation type="submission" date="2013-07" db="EMBL/GenBank/DDBJ databases">
        <authorList>
            <consortium name="DOE Joint Genome Institute"/>
            <person name="Anderson I."/>
            <person name="Huntemann M."/>
            <person name="Han J."/>
            <person name="Chen A."/>
            <person name="Kyrpides N."/>
            <person name="Mavromatis K."/>
            <person name="Markowitz V."/>
            <person name="Palaniappan K."/>
            <person name="Ivanova N."/>
            <person name="Schaumberg A."/>
            <person name="Pati A."/>
            <person name="Liolios K."/>
            <person name="Nordberg H.P."/>
            <person name="Cantor M.N."/>
            <person name="Hua S.X."/>
            <person name="Woyke T."/>
        </authorList>
    </citation>
    <scope>NUCLEOTIDE SEQUENCE [LARGE SCALE GENOMIC DNA]</scope>
    <source>
        <strain evidence="1">DSM 17970</strain>
    </source>
</reference>
<dbReference type="RefSeq" id="WP_036876112.1">
    <property type="nucleotide sequence ID" value="NZ_KK073873.1"/>
</dbReference>
<dbReference type="SFLD" id="SFLDG01129">
    <property type="entry name" value="C1.5:_HAD__Beta-PGM__Phosphata"/>
    <property type="match status" value="1"/>
</dbReference>
<dbReference type="Gene3D" id="3.40.50.1000">
    <property type="entry name" value="HAD superfamily/HAD-like"/>
    <property type="match status" value="1"/>
</dbReference>
<dbReference type="InterPro" id="IPR041492">
    <property type="entry name" value="HAD_2"/>
</dbReference>
<dbReference type="InterPro" id="IPR023214">
    <property type="entry name" value="HAD_sf"/>
</dbReference>
<sequence>MYEKNIKQYLIENGFNKFEPKAVLFDMDGVLYDSMPNHAQSWHKSMAKFGIEMSPEEAYQYEGMRGVETIKHIAGKQWGRALTDAEADKIYAEKCHFFSTCPKAHKMEGVEELMRKIKATGMKIVVVTGSGQKSLLGKLEEEFPELIREDLMVTSFDVKRGKPNPEPYLKGLMKAGVEPYEGIVVENAPLGVRAAVAAKIFTVAVNTGPLPDSMLAKEGADIIFDKMTELRDAWELFSSNWMNY</sequence>
<organism evidence="1 2">
    <name type="scientific">Xylanibacter oryzae DSM 17970</name>
    <dbReference type="NCBI Taxonomy" id="915438"/>
    <lineage>
        <taxon>Bacteria</taxon>
        <taxon>Pseudomonadati</taxon>
        <taxon>Bacteroidota</taxon>
        <taxon>Bacteroidia</taxon>
        <taxon>Bacteroidales</taxon>
        <taxon>Prevotellaceae</taxon>
        <taxon>Xylanibacter</taxon>
    </lineage>
</organism>
<evidence type="ECO:0000313" key="2">
    <source>
        <dbReference type="Proteomes" id="UP000243438"/>
    </source>
</evidence>
<keyword evidence="2" id="KW-1185">Reference proteome</keyword>
<dbReference type="Gene3D" id="1.10.150.240">
    <property type="entry name" value="Putative phosphatase, domain 2"/>
    <property type="match status" value="1"/>
</dbReference>
<dbReference type="EMBL" id="JFBS01000001">
    <property type="protein sequence ID" value="EXG77827.1"/>
    <property type="molecule type" value="Genomic_DNA"/>
</dbReference>
<gene>
    <name evidence="1" type="ORF">XylorDRAFT_0174</name>
</gene>
<dbReference type="SFLD" id="SFLDS00003">
    <property type="entry name" value="Haloacid_Dehalogenase"/>
    <property type="match status" value="1"/>
</dbReference>